<proteinExistence type="predicted"/>
<reference evidence="1" key="1">
    <citation type="journal article" date="2015" name="Genome Biol. Evol.">
        <title>Organellar Genomes of White Spruce (Picea glauca): Assembly and Annotation.</title>
        <authorList>
            <person name="Jackman S.D."/>
            <person name="Warren R.L."/>
            <person name="Gibb E.A."/>
            <person name="Vandervalk B.P."/>
            <person name="Mohamadi H."/>
            <person name="Chu J."/>
            <person name="Raymond A."/>
            <person name="Pleasance S."/>
            <person name="Coope R."/>
            <person name="Wildung M.R."/>
            <person name="Ritland C.E."/>
            <person name="Bousquet J."/>
            <person name="Jones S.J."/>
            <person name="Bohlmann J."/>
            <person name="Birol I."/>
        </authorList>
    </citation>
    <scope>NUCLEOTIDE SEQUENCE [LARGE SCALE GENOMIC DNA]</scope>
    <source>
        <tissue evidence="1">Flushing bud</tissue>
    </source>
</reference>
<organism evidence="1">
    <name type="scientific">Picea glauca</name>
    <name type="common">White spruce</name>
    <name type="synonym">Pinus glauca</name>
    <dbReference type="NCBI Taxonomy" id="3330"/>
    <lineage>
        <taxon>Eukaryota</taxon>
        <taxon>Viridiplantae</taxon>
        <taxon>Streptophyta</taxon>
        <taxon>Embryophyta</taxon>
        <taxon>Tracheophyta</taxon>
        <taxon>Spermatophyta</taxon>
        <taxon>Pinopsida</taxon>
        <taxon>Pinidae</taxon>
        <taxon>Conifers I</taxon>
        <taxon>Pinales</taxon>
        <taxon>Pinaceae</taxon>
        <taxon>Picea</taxon>
    </lineage>
</organism>
<dbReference type="EMBL" id="LKAM01000001">
    <property type="protein sequence ID" value="KUM50765.1"/>
    <property type="molecule type" value="Genomic_DNA"/>
</dbReference>
<keyword evidence="1" id="KW-0496">Mitochondrion</keyword>
<accession>A0A117NJ13</accession>
<evidence type="ECO:0000313" key="1">
    <source>
        <dbReference type="EMBL" id="KUM50765.1"/>
    </source>
</evidence>
<comment type="caution">
    <text evidence="1">The sequence shown here is derived from an EMBL/GenBank/DDBJ whole genome shotgun (WGS) entry which is preliminary data.</text>
</comment>
<dbReference type="AlphaFoldDB" id="A0A117NJ13"/>
<gene>
    <name evidence="1" type="ORF">ABT39_MTgene609</name>
</gene>
<name>A0A117NJ13_PICGL</name>
<geneLocation type="mitochondrion" evidence="1"/>
<sequence>MLIVADGDQAADGVGKRAEEVKVWGEDMCLPTPIQKMIDLSHLGCYLSPAPAYHLCAQMVDLSSCPAHPHFHHLEYQLQ</sequence>
<protein>
    <submittedName>
        <fullName evidence="1">Uncharacterized protein</fullName>
    </submittedName>
</protein>